<accession>A0A0K6GYN9</accession>
<evidence type="ECO:0000256" key="11">
    <source>
        <dbReference type="SAM" id="Coils"/>
    </source>
</evidence>
<keyword evidence="10 12" id="KW-0472">Membrane</keyword>
<evidence type="ECO:0000256" key="5">
    <source>
        <dbReference type="ARBA" id="ARBA00022519"/>
    </source>
</evidence>
<evidence type="ECO:0000256" key="10">
    <source>
        <dbReference type="ARBA" id="ARBA00023136"/>
    </source>
</evidence>
<keyword evidence="5" id="KW-0997">Cell inner membrane</keyword>
<dbReference type="SUPFAM" id="SSF144083">
    <property type="entry name" value="Magnesium transport protein CorA, transmembrane region"/>
    <property type="match status" value="1"/>
</dbReference>
<name>A0A0K6GYN9_9GAMM</name>
<dbReference type="Gene3D" id="3.30.460.20">
    <property type="entry name" value="CorA soluble domain-like"/>
    <property type="match status" value="1"/>
</dbReference>
<dbReference type="InterPro" id="IPR002523">
    <property type="entry name" value="MgTranspt_CorA/ZnTranspt_ZntB"/>
</dbReference>
<keyword evidence="11" id="KW-0175">Coiled coil</keyword>
<evidence type="ECO:0000256" key="1">
    <source>
        <dbReference type="ARBA" id="ARBA00004651"/>
    </source>
</evidence>
<dbReference type="GO" id="GO:0005886">
    <property type="term" value="C:plasma membrane"/>
    <property type="evidence" value="ECO:0007669"/>
    <property type="project" value="UniProtKB-SubCell"/>
</dbReference>
<keyword evidence="3" id="KW-0813">Transport</keyword>
<sequence>MTDKQLTRPEFMIDSWDFSTHPAQAVLENFHERQHCWFHFQRNLAGLSDWLFDAGIPQPVIEAVLEEDTRPRFDRLNDGFILILRGVNLGEGAQQEDMVSLRLLYFKGNLYTFRKRPVASVQVVQRMLEAQQGPETLADFLLVLVDEMTNKIEQLQDLIEAEMERLEDDEIGTTGQRQKDLTLLHRRLLKLTRFVRPQLTALDRLAADAPKWFDAEWIQWLINERDNTHRELENMEMLLEQVWMLREHLQQDVAEKMNRNTYWLSMVAGVFLPISFLTGLFGINIGGMPGVEDDRAFWMFSAALAVIAVVEFLLLRRLRFW</sequence>
<dbReference type="GO" id="GO:0015087">
    <property type="term" value="F:cobalt ion transmembrane transporter activity"/>
    <property type="evidence" value="ECO:0007669"/>
    <property type="project" value="TreeGrafter"/>
</dbReference>
<organism evidence="13 14">
    <name type="scientific">Pseudidiomarina woesei</name>
    <dbReference type="NCBI Taxonomy" id="1381080"/>
    <lineage>
        <taxon>Bacteria</taxon>
        <taxon>Pseudomonadati</taxon>
        <taxon>Pseudomonadota</taxon>
        <taxon>Gammaproteobacteria</taxon>
        <taxon>Alteromonadales</taxon>
        <taxon>Idiomarinaceae</taxon>
        <taxon>Pseudidiomarina</taxon>
    </lineage>
</organism>
<dbReference type="EMBL" id="CYHB01000001">
    <property type="protein sequence ID" value="CUA83675.1"/>
    <property type="molecule type" value="Genomic_DNA"/>
</dbReference>
<feature type="transmembrane region" description="Helical" evidence="12">
    <location>
        <begin position="262"/>
        <end position="285"/>
    </location>
</feature>
<dbReference type="InterPro" id="IPR045863">
    <property type="entry name" value="CorA_TM1_TM2"/>
</dbReference>
<comment type="similarity">
    <text evidence="2">Belongs to the CorA metal ion transporter (MIT) (TC 1.A.35) family.</text>
</comment>
<dbReference type="InterPro" id="IPR045861">
    <property type="entry name" value="CorA_cytoplasmic_dom"/>
</dbReference>
<keyword evidence="8 12" id="KW-1133">Transmembrane helix</keyword>
<dbReference type="RefSeq" id="WP_055438383.1">
    <property type="nucleotide sequence ID" value="NZ_CYHB01000001.1"/>
</dbReference>
<evidence type="ECO:0000256" key="9">
    <source>
        <dbReference type="ARBA" id="ARBA00023065"/>
    </source>
</evidence>
<dbReference type="Pfam" id="PF01544">
    <property type="entry name" value="CorA"/>
    <property type="match status" value="1"/>
</dbReference>
<protein>
    <submittedName>
        <fullName evidence="13">Mg2+ and Co2+ transporter CorA</fullName>
    </submittedName>
</protein>
<keyword evidence="14" id="KW-1185">Reference proteome</keyword>
<dbReference type="GO" id="GO:0000287">
    <property type="term" value="F:magnesium ion binding"/>
    <property type="evidence" value="ECO:0007669"/>
    <property type="project" value="TreeGrafter"/>
</dbReference>
<evidence type="ECO:0000313" key="13">
    <source>
        <dbReference type="EMBL" id="CUA83675.1"/>
    </source>
</evidence>
<evidence type="ECO:0000313" key="14">
    <source>
        <dbReference type="Proteomes" id="UP000182598"/>
    </source>
</evidence>
<dbReference type="PANTHER" id="PTHR46494">
    <property type="entry name" value="CORA FAMILY METAL ION TRANSPORTER (EUROFUNG)"/>
    <property type="match status" value="1"/>
</dbReference>
<evidence type="ECO:0000256" key="7">
    <source>
        <dbReference type="ARBA" id="ARBA00022833"/>
    </source>
</evidence>
<dbReference type="Proteomes" id="UP000182598">
    <property type="component" value="Unassembled WGS sequence"/>
</dbReference>
<keyword evidence="4" id="KW-1003">Cell membrane</keyword>
<dbReference type="SUPFAM" id="SSF143865">
    <property type="entry name" value="CorA soluble domain-like"/>
    <property type="match status" value="1"/>
</dbReference>
<evidence type="ECO:0000256" key="4">
    <source>
        <dbReference type="ARBA" id="ARBA00022475"/>
    </source>
</evidence>
<dbReference type="Gene3D" id="1.20.58.340">
    <property type="entry name" value="Magnesium transport protein CorA, transmembrane region"/>
    <property type="match status" value="2"/>
</dbReference>
<dbReference type="GO" id="GO:0050897">
    <property type="term" value="F:cobalt ion binding"/>
    <property type="evidence" value="ECO:0007669"/>
    <property type="project" value="TreeGrafter"/>
</dbReference>
<keyword evidence="7" id="KW-0862">Zinc</keyword>
<evidence type="ECO:0000256" key="2">
    <source>
        <dbReference type="ARBA" id="ARBA00009765"/>
    </source>
</evidence>
<feature type="coiled-coil region" evidence="11">
    <location>
        <begin position="138"/>
        <end position="172"/>
    </location>
</feature>
<reference evidence="14" key="1">
    <citation type="submission" date="2015-08" db="EMBL/GenBank/DDBJ databases">
        <authorList>
            <person name="Varghese N."/>
        </authorList>
    </citation>
    <scope>NUCLEOTIDE SEQUENCE [LARGE SCALE GENOMIC DNA]</scope>
    <source>
        <strain evidence="14">DSM 27808</strain>
    </source>
</reference>
<dbReference type="OrthoDB" id="9803484at2"/>
<evidence type="ECO:0000256" key="3">
    <source>
        <dbReference type="ARBA" id="ARBA00022448"/>
    </source>
</evidence>
<dbReference type="GO" id="GO:0015095">
    <property type="term" value="F:magnesium ion transmembrane transporter activity"/>
    <property type="evidence" value="ECO:0007669"/>
    <property type="project" value="TreeGrafter"/>
</dbReference>
<evidence type="ECO:0000256" key="12">
    <source>
        <dbReference type="SAM" id="Phobius"/>
    </source>
</evidence>
<keyword evidence="6 12" id="KW-0812">Transmembrane</keyword>
<proteinExistence type="inferred from homology"/>
<evidence type="ECO:0000256" key="6">
    <source>
        <dbReference type="ARBA" id="ARBA00022692"/>
    </source>
</evidence>
<keyword evidence="9" id="KW-0406">Ion transport</keyword>
<comment type="subcellular location">
    <subcellularLocation>
        <location evidence="1">Cell membrane</location>
        <topology evidence="1">Multi-pass membrane protein</topology>
    </subcellularLocation>
</comment>
<feature type="transmembrane region" description="Helical" evidence="12">
    <location>
        <begin position="297"/>
        <end position="315"/>
    </location>
</feature>
<dbReference type="PANTHER" id="PTHR46494:SF3">
    <property type="entry name" value="ZINC TRANSPORT PROTEIN ZNTB"/>
    <property type="match status" value="1"/>
</dbReference>
<dbReference type="AlphaFoldDB" id="A0A0K6GYN9"/>
<gene>
    <name evidence="13" type="ORF">Ga0061064_0729</name>
</gene>
<evidence type="ECO:0000256" key="8">
    <source>
        <dbReference type="ARBA" id="ARBA00022989"/>
    </source>
</evidence>